<dbReference type="EMBL" id="JBJUIK010000011">
    <property type="protein sequence ID" value="KAL3511700.1"/>
    <property type="molecule type" value="Genomic_DNA"/>
</dbReference>
<feature type="compositionally biased region" description="Basic and acidic residues" evidence="4">
    <location>
        <begin position="199"/>
        <end position="209"/>
    </location>
</feature>
<keyword evidence="3" id="KW-0067">ATP-binding</keyword>
<dbReference type="PROSITE" id="PS50011">
    <property type="entry name" value="PROTEIN_KINASE_DOM"/>
    <property type="match status" value="1"/>
</dbReference>
<feature type="domain" description="Protein kinase" evidence="5">
    <location>
        <begin position="400"/>
        <end position="676"/>
    </location>
</feature>
<dbReference type="FunFam" id="1.10.510.10:FF:000298">
    <property type="entry name" value="Adenine nucleotide alpha hydrolase-like domain kinase"/>
    <property type="match status" value="1"/>
</dbReference>
<dbReference type="Proteomes" id="UP001630127">
    <property type="component" value="Unassembled WGS sequence"/>
</dbReference>
<comment type="caution">
    <text evidence="6">The sequence shown here is derived from an EMBL/GenBank/DDBJ whole genome shotgun (WGS) entry which is preliminary data.</text>
</comment>
<evidence type="ECO:0000256" key="4">
    <source>
        <dbReference type="SAM" id="MobiDB-lite"/>
    </source>
</evidence>
<keyword evidence="1" id="KW-0723">Serine/threonine-protein kinase</keyword>
<dbReference type="Pfam" id="PF07714">
    <property type="entry name" value="PK_Tyr_Ser-Thr"/>
    <property type="match status" value="1"/>
</dbReference>
<dbReference type="InterPro" id="IPR000719">
    <property type="entry name" value="Prot_kinase_dom"/>
</dbReference>
<dbReference type="CDD" id="cd00293">
    <property type="entry name" value="USP-like"/>
    <property type="match status" value="1"/>
</dbReference>
<dbReference type="Gene3D" id="3.40.50.620">
    <property type="entry name" value="HUPs"/>
    <property type="match status" value="1"/>
</dbReference>
<proteinExistence type="predicted"/>
<dbReference type="InterPro" id="IPR001245">
    <property type="entry name" value="Ser-Thr/Tyr_kinase_cat_dom"/>
</dbReference>
<reference evidence="6 7" key="1">
    <citation type="submission" date="2024-11" db="EMBL/GenBank/DDBJ databases">
        <title>A near-complete genome assembly of Cinchona calisaya.</title>
        <authorList>
            <person name="Lian D.C."/>
            <person name="Zhao X.W."/>
            <person name="Wei L."/>
        </authorList>
    </citation>
    <scope>NUCLEOTIDE SEQUENCE [LARGE SCALE GENOMIC DNA]</scope>
    <source>
        <tissue evidence="6">Nenye</tissue>
    </source>
</reference>
<gene>
    <name evidence="6" type="ORF">ACH5RR_024417</name>
</gene>
<evidence type="ECO:0000256" key="2">
    <source>
        <dbReference type="ARBA" id="ARBA00022741"/>
    </source>
</evidence>
<dbReference type="FunFam" id="3.30.200.20:FF:000162">
    <property type="entry name" value="Adenine nucleotide alpha hydrolase-like domain kinase"/>
    <property type="match status" value="1"/>
</dbReference>
<dbReference type="Gene3D" id="1.10.510.10">
    <property type="entry name" value="Transferase(Phosphotransferase) domain 1"/>
    <property type="match status" value="1"/>
</dbReference>
<dbReference type="Gene3D" id="3.30.200.20">
    <property type="entry name" value="Phosphorylase Kinase, domain 1"/>
    <property type="match status" value="1"/>
</dbReference>
<name>A0ABD2YWL3_9GENT</name>
<accession>A0ABD2YWL3</accession>
<feature type="compositionally biased region" description="Polar residues" evidence="4">
    <location>
        <begin position="189"/>
        <end position="198"/>
    </location>
</feature>
<keyword evidence="1" id="KW-0808">Transferase</keyword>
<keyword evidence="2" id="KW-0547">Nucleotide-binding</keyword>
<dbReference type="SUPFAM" id="SSF56112">
    <property type="entry name" value="Protein kinase-like (PK-like)"/>
    <property type="match status" value="1"/>
</dbReference>
<dbReference type="PANTHER" id="PTHR47989:SF14">
    <property type="entry name" value="INACTIVE PROTEIN KINASE SELMODRAFT_444075"/>
    <property type="match status" value="1"/>
</dbReference>
<dbReference type="InterPro" id="IPR014729">
    <property type="entry name" value="Rossmann-like_a/b/a_fold"/>
</dbReference>
<dbReference type="GO" id="GO:0004674">
    <property type="term" value="F:protein serine/threonine kinase activity"/>
    <property type="evidence" value="ECO:0007669"/>
    <property type="project" value="UniProtKB-KW"/>
</dbReference>
<evidence type="ECO:0000313" key="6">
    <source>
        <dbReference type="EMBL" id="KAL3511700.1"/>
    </source>
</evidence>
<dbReference type="CDD" id="cd14066">
    <property type="entry name" value="STKc_IRAK"/>
    <property type="match status" value="1"/>
</dbReference>
<dbReference type="AlphaFoldDB" id="A0ABD2YWL3"/>
<feature type="region of interest" description="Disordered" evidence="4">
    <location>
        <begin position="266"/>
        <end position="286"/>
    </location>
</feature>
<feature type="compositionally biased region" description="Low complexity" evidence="4">
    <location>
        <begin position="233"/>
        <end position="246"/>
    </location>
</feature>
<evidence type="ECO:0000256" key="1">
    <source>
        <dbReference type="ARBA" id="ARBA00022527"/>
    </source>
</evidence>
<dbReference type="InterPro" id="IPR011009">
    <property type="entry name" value="Kinase-like_dom_sf"/>
</dbReference>
<dbReference type="GO" id="GO:0005524">
    <property type="term" value="F:ATP binding"/>
    <property type="evidence" value="ECO:0007669"/>
    <property type="project" value="UniProtKB-KW"/>
</dbReference>
<sequence>MSKELKKGKQDREKSDVAEKVVVAVKASKEIPKTALVWALTHVVQPGDCITLLVVIPSQNSGKKLWGFPRFAGDCASGHRRSQSGTTSEQKSDITDTCSQMILQLHDVYDPKKINVKIKIVAGSPFGSVAAETKRTQANWVVLDKHLKQEEKCCMEELQCNIVVMKRSQPKVLRLNLVGSPKKEPEATGASSSELDQSSGKEEVSKDDSLNSTRGPLVTPTSSPEMFTATEAGTSSVSSSDPGTSPFFVSGINGDLKKDILLSTKEEQDLNESSSDTESENLSSTSSSLRFQPWVADIVNSCCHSSLLEESRSNNRPQTSTTKALLEKFCKLDDEAAFRSPNYRSNLDFSGNVREAISLSRNGPLGPPPLCSICQHKAPVFGKPPRWFTYAELELATGGFSQANFLAEGGFGSVHRGVLPDGQVVAVKQHKLASSQGDQEFCSEVEVLSCAQHRNVVMLIGFCIEDGRRLLVYEYICNGSLDSHLYGRHCDTLEWSARQKIAVGAARGLRYLHEECRVGCIVHRDMRPNNILITHDFEPLVGDFGLARWQPDGDTGVETRVIGTFGYLAPEYAQSGQITEKADVYSFGVVLVELVTGRKAVDINRPKGQQCLTEWARPLLEEYAIDELVDPRLGNQYSEHEVYCMLHAASMCIRRDPQMRPRMSQVLRMLEGDIIMDSSQMSAPGCDVGSRSGRIWTPHQFQHQQCSGPILKEALEGFCGKLSVDERRPAFWEMDKARAPFEDDV</sequence>
<dbReference type="InterPro" id="IPR008266">
    <property type="entry name" value="Tyr_kinase_AS"/>
</dbReference>
<feature type="compositionally biased region" description="Low complexity" evidence="4">
    <location>
        <begin position="271"/>
        <end position="286"/>
    </location>
</feature>
<dbReference type="FunFam" id="3.40.50.620:FF:000211">
    <property type="entry name" value="Dual-specific kinase DSK1-like"/>
    <property type="match status" value="1"/>
</dbReference>
<organism evidence="6 7">
    <name type="scientific">Cinchona calisaya</name>
    <dbReference type="NCBI Taxonomy" id="153742"/>
    <lineage>
        <taxon>Eukaryota</taxon>
        <taxon>Viridiplantae</taxon>
        <taxon>Streptophyta</taxon>
        <taxon>Embryophyta</taxon>
        <taxon>Tracheophyta</taxon>
        <taxon>Spermatophyta</taxon>
        <taxon>Magnoliopsida</taxon>
        <taxon>eudicotyledons</taxon>
        <taxon>Gunneridae</taxon>
        <taxon>Pentapetalae</taxon>
        <taxon>asterids</taxon>
        <taxon>lamiids</taxon>
        <taxon>Gentianales</taxon>
        <taxon>Rubiaceae</taxon>
        <taxon>Cinchonoideae</taxon>
        <taxon>Cinchoneae</taxon>
        <taxon>Cinchona</taxon>
    </lineage>
</organism>
<protein>
    <recommendedName>
        <fullName evidence="5">Protein kinase domain-containing protein</fullName>
    </recommendedName>
</protein>
<evidence type="ECO:0000259" key="5">
    <source>
        <dbReference type="PROSITE" id="PS50011"/>
    </source>
</evidence>
<keyword evidence="7" id="KW-1185">Reference proteome</keyword>
<dbReference type="PANTHER" id="PTHR47989">
    <property type="entry name" value="OS01G0750732 PROTEIN"/>
    <property type="match status" value="1"/>
</dbReference>
<evidence type="ECO:0000313" key="7">
    <source>
        <dbReference type="Proteomes" id="UP001630127"/>
    </source>
</evidence>
<evidence type="ECO:0000256" key="3">
    <source>
        <dbReference type="ARBA" id="ARBA00022840"/>
    </source>
</evidence>
<dbReference type="PROSITE" id="PS00109">
    <property type="entry name" value="PROTEIN_KINASE_TYR"/>
    <property type="match status" value="1"/>
</dbReference>
<feature type="region of interest" description="Disordered" evidence="4">
    <location>
        <begin position="176"/>
        <end position="250"/>
    </location>
</feature>
<keyword evidence="1" id="KW-0418">Kinase</keyword>
<feature type="compositionally biased region" description="Polar residues" evidence="4">
    <location>
        <begin position="210"/>
        <end position="225"/>
    </location>
</feature>